<dbReference type="GO" id="GO:0016787">
    <property type="term" value="F:hydrolase activity"/>
    <property type="evidence" value="ECO:0007669"/>
    <property type="project" value="UniProtKB-UniRule"/>
</dbReference>
<reference evidence="6 7" key="1">
    <citation type="submission" date="2023-05" db="EMBL/GenBank/DDBJ databases">
        <title>[ruminococcus] sp. nov., isolated from a pig farm feces dump.</title>
        <authorList>
            <person name="Chang Y.-H."/>
        </authorList>
    </citation>
    <scope>NUCLEOTIDE SEQUENCE [LARGE SCALE GENOMIC DNA]</scope>
    <source>
        <strain evidence="6 7">YH-rum2234</strain>
    </source>
</reference>
<keyword evidence="2 4" id="KW-0442">Lipid degradation</keyword>
<feature type="active site" description="Nucleophile" evidence="4">
    <location>
        <position position="38"/>
    </location>
</feature>
<dbReference type="Gene3D" id="3.40.1090.10">
    <property type="entry name" value="Cytosolic phospholipase A2 catalytic domain"/>
    <property type="match status" value="2"/>
</dbReference>
<proteinExistence type="predicted"/>
<dbReference type="InterPro" id="IPR002641">
    <property type="entry name" value="PNPLA_dom"/>
</dbReference>
<dbReference type="CDD" id="cd07208">
    <property type="entry name" value="Pat_hypo_Ecoli_yjju_like"/>
    <property type="match status" value="1"/>
</dbReference>
<dbReference type="InterPro" id="IPR045943">
    <property type="entry name" value="DUF6363"/>
</dbReference>
<dbReference type="AlphaFoldDB" id="A0AAP4B748"/>
<evidence type="ECO:0000256" key="2">
    <source>
        <dbReference type="ARBA" id="ARBA00022963"/>
    </source>
</evidence>
<protein>
    <submittedName>
        <fullName evidence="6">Patatin family protein</fullName>
    </submittedName>
</protein>
<feature type="short sequence motif" description="DGA/G" evidence="4">
    <location>
        <begin position="159"/>
        <end position="161"/>
    </location>
</feature>
<evidence type="ECO:0000256" key="4">
    <source>
        <dbReference type="PROSITE-ProRule" id="PRU01161"/>
    </source>
</evidence>
<evidence type="ECO:0000256" key="3">
    <source>
        <dbReference type="ARBA" id="ARBA00023098"/>
    </source>
</evidence>
<dbReference type="PANTHER" id="PTHR14226">
    <property type="entry name" value="NEUROPATHY TARGET ESTERASE/SWISS CHEESE D.MELANOGASTER"/>
    <property type="match status" value="1"/>
</dbReference>
<feature type="domain" description="PNPLA" evidence="5">
    <location>
        <begin position="5"/>
        <end position="172"/>
    </location>
</feature>
<dbReference type="InterPro" id="IPR050301">
    <property type="entry name" value="NTE"/>
</dbReference>
<dbReference type="Proteomes" id="UP001300383">
    <property type="component" value="Unassembled WGS sequence"/>
</dbReference>
<dbReference type="SUPFAM" id="SSF52151">
    <property type="entry name" value="FabD/lysophospholipase-like"/>
    <property type="match status" value="1"/>
</dbReference>
<name>A0AAP4B748_9FIRM</name>
<dbReference type="PROSITE" id="PS51635">
    <property type="entry name" value="PNPLA"/>
    <property type="match status" value="1"/>
</dbReference>
<sequence length="284" mass="32386">MKKGLILEGGAMRGMFTAGIIDVMMENGIDYDGAIGVSAGAAFGCNYKSKQIGRVIRYNMKYCNDRRYSGIGSLIKTGNIYNTDFAYGEVPLKYDVFDFDTYQSNPMDFYVVCTDIETGKAVYHNYGGKDDHCFDWIRASASMPIVSQIVEIDGQKLLDGGIADSIPVKYFEKIGYDKNVVVLTQPEHYQKKKNSLMPLLRVKYRKYPKLVEAMEKRHLVYNQTLAYIEEQEKQGKLFVIRPKEKLQIGKVEKNPDKLKEIYDIGRETAASQISEIKEFLNTYI</sequence>
<evidence type="ECO:0000313" key="6">
    <source>
        <dbReference type="EMBL" id="MDI9241096.1"/>
    </source>
</evidence>
<keyword evidence="1 4" id="KW-0378">Hydrolase</keyword>
<organism evidence="6 7">
    <name type="scientific">Fusibacillus kribbianus</name>
    <dbReference type="NCBI Taxonomy" id="3044208"/>
    <lineage>
        <taxon>Bacteria</taxon>
        <taxon>Bacillati</taxon>
        <taxon>Bacillota</taxon>
        <taxon>Clostridia</taxon>
        <taxon>Lachnospirales</taxon>
        <taxon>Lachnospiraceae</taxon>
        <taxon>Fusibacillus</taxon>
    </lineage>
</organism>
<dbReference type="EMBL" id="JASGBQ010000001">
    <property type="protein sequence ID" value="MDI9241096.1"/>
    <property type="molecule type" value="Genomic_DNA"/>
</dbReference>
<dbReference type="InterPro" id="IPR037483">
    <property type="entry name" value="YjjU-like"/>
</dbReference>
<comment type="caution">
    <text evidence="4">Lacks conserved residue(s) required for the propagation of feature annotation.</text>
</comment>
<accession>A0AAP4B748</accession>
<feature type="short sequence motif" description="GXSXG" evidence="4">
    <location>
        <begin position="36"/>
        <end position="40"/>
    </location>
</feature>
<gene>
    <name evidence="6" type="ORF">QJ036_01210</name>
</gene>
<evidence type="ECO:0000256" key="1">
    <source>
        <dbReference type="ARBA" id="ARBA00022801"/>
    </source>
</evidence>
<keyword evidence="3 4" id="KW-0443">Lipid metabolism</keyword>
<dbReference type="Pfam" id="PF19890">
    <property type="entry name" value="DUF6363"/>
    <property type="match status" value="1"/>
</dbReference>
<comment type="caution">
    <text evidence="6">The sequence shown here is derived from an EMBL/GenBank/DDBJ whole genome shotgun (WGS) entry which is preliminary data.</text>
</comment>
<dbReference type="PANTHER" id="PTHR14226:SF25">
    <property type="entry name" value="PHOSPHOESTERASE"/>
    <property type="match status" value="1"/>
</dbReference>
<evidence type="ECO:0000259" key="5">
    <source>
        <dbReference type="PROSITE" id="PS51635"/>
    </source>
</evidence>
<feature type="active site" description="Proton acceptor" evidence="4">
    <location>
        <position position="159"/>
    </location>
</feature>
<dbReference type="InterPro" id="IPR016035">
    <property type="entry name" value="Acyl_Trfase/lysoPLipase"/>
</dbReference>
<dbReference type="GO" id="GO:0016042">
    <property type="term" value="P:lipid catabolic process"/>
    <property type="evidence" value="ECO:0007669"/>
    <property type="project" value="UniProtKB-UniRule"/>
</dbReference>
<keyword evidence="7" id="KW-1185">Reference proteome</keyword>
<dbReference type="Pfam" id="PF01734">
    <property type="entry name" value="Patatin"/>
    <property type="match status" value="1"/>
</dbReference>
<evidence type="ECO:0000313" key="7">
    <source>
        <dbReference type="Proteomes" id="UP001300383"/>
    </source>
</evidence>